<proteinExistence type="inferred from homology"/>
<dbReference type="NCBIfam" id="TIGR00413">
    <property type="entry name" value="rlpA"/>
    <property type="match status" value="1"/>
</dbReference>
<dbReference type="Pfam" id="PF03330">
    <property type="entry name" value="DPBB_1"/>
    <property type="match status" value="1"/>
</dbReference>
<dbReference type="CDD" id="cd22268">
    <property type="entry name" value="DPBB_RlpA-like"/>
    <property type="match status" value="1"/>
</dbReference>
<accession>A0A330M975</accession>
<sequence length="268" mass="29727">MTFEIKITRTLAILVVLALSACSSSESSNSSRYELANDKAPSSASDVSKVEDAHPKYEAYSRGGNKTNYTVLGKTYQVLNSGKDFQQTGLASWYGSKFHGHLTSNGETYDMYSMSAAHKSLPLPSYVKVTNINNNKQVIVRVNDRGPFHDDRIIDLSYAAAHRLDMLKTGTADVKIEVIYIASPESIALAELKNTKLHYIQVLASSDKAKLNALSKELENKYQVKTRILPINNLYKLQLGPIGQKQLATKLNQQLINDGHPQSYLITQ</sequence>
<evidence type="ECO:0000256" key="1">
    <source>
        <dbReference type="ARBA" id="ARBA00022729"/>
    </source>
</evidence>
<dbReference type="Pfam" id="PF05036">
    <property type="entry name" value="SPOR"/>
    <property type="match status" value="1"/>
</dbReference>
<dbReference type="FunFam" id="2.40.40.10:FF:000003">
    <property type="entry name" value="Endolytic peptidoglycan transglycosylase RlpA"/>
    <property type="match status" value="1"/>
</dbReference>
<organism evidence="9 10">
    <name type="scientific">Shewanella benthica</name>
    <dbReference type="NCBI Taxonomy" id="43661"/>
    <lineage>
        <taxon>Bacteria</taxon>
        <taxon>Pseudomonadati</taxon>
        <taxon>Pseudomonadota</taxon>
        <taxon>Gammaproteobacteria</taxon>
        <taxon>Alteromonadales</taxon>
        <taxon>Shewanellaceae</taxon>
        <taxon>Shewanella</taxon>
    </lineage>
</organism>
<dbReference type="PANTHER" id="PTHR34183">
    <property type="entry name" value="ENDOLYTIC PEPTIDOGLYCAN TRANSGLYCOSYLASE RLPA"/>
    <property type="match status" value="1"/>
</dbReference>
<dbReference type="GO" id="GO:0005886">
    <property type="term" value="C:plasma membrane"/>
    <property type="evidence" value="ECO:0007669"/>
    <property type="project" value="UniProtKB-SubCell"/>
</dbReference>
<evidence type="ECO:0000256" key="6">
    <source>
        <dbReference type="SAM" id="MobiDB-lite"/>
    </source>
</evidence>
<dbReference type="SUPFAM" id="SSF50685">
    <property type="entry name" value="Barwin-like endoglucanases"/>
    <property type="match status" value="1"/>
</dbReference>
<feature type="chain" id="PRO_5016470874" description="Endolytic peptidoglycan transglycosylase RlpA" evidence="7">
    <location>
        <begin position="28"/>
        <end position="268"/>
    </location>
</feature>
<dbReference type="Gene3D" id="2.40.40.10">
    <property type="entry name" value="RlpA-like domain"/>
    <property type="match status" value="1"/>
</dbReference>
<gene>
    <name evidence="4 9" type="primary">rlpA</name>
    <name evidence="9" type="ORF">SHEWBE_4040</name>
</gene>
<dbReference type="EC" id="4.2.2.-" evidence="4"/>
<protein>
    <recommendedName>
        <fullName evidence="4">Endolytic peptidoglycan transglycosylase RlpA</fullName>
        <ecNumber evidence="4">4.2.2.-</ecNumber>
    </recommendedName>
</protein>
<dbReference type="InterPro" id="IPR036680">
    <property type="entry name" value="SPOR-like_sf"/>
</dbReference>
<dbReference type="GO" id="GO:0042834">
    <property type="term" value="F:peptidoglycan binding"/>
    <property type="evidence" value="ECO:0007669"/>
    <property type="project" value="InterPro"/>
</dbReference>
<dbReference type="EMBL" id="LS483452">
    <property type="protein sequence ID" value="SQH78003.1"/>
    <property type="molecule type" value="Genomic_DNA"/>
</dbReference>
<evidence type="ECO:0000259" key="8">
    <source>
        <dbReference type="PROSITE" id="PS51724"/>
    </source>
</evidence>
<keyword evidence="2 4" id="KW-0456">Lyase</keyword>
<reference evidence="10" key="1">
    <citation type="submission" date="2018-06" db="EMBL/GenBank/DDBJ databases">
        <authorList>
            <person name="Cea G.-C."/>
            <person name="William W."/>
        </authorList>
    </citation>
    <scope>NUCLEOTIDE SEQUENCE [LARGE SCALE GENOMIC DNA]</scope>
    <source>
        <strain evidence="10">DB21MT-2</strain>
    </source>
</reference>
<dbReference type="InterPro" id="IPR009009">
    <property type="entry name" value="RlpA-like_DPBB"/>
</dbReference>
<feature type="compositionally biased region" description="Basic and acidic residues" evidence="6">
    <location>
        <begin position="48"/>
        <end position="59"/>
    </location>
</feature>
<dbReference type="InterPro" id="IPR036908">
    <property type="entry name" value="RlpA-like_sf"/>
</dbReference>
<evidence type="ECO:0000256" key="7">
    <source>
        <dbReference type="SAM" id="SignalP"/>
    </source>
</evidence>
<comment type="similarity">
    <text evidence="4 5">Belongs to the RlpA family.</text>
</comment>
<comment type="function">
    <text evidence="4">Lytic transglycosylase with a strong preference for naked glycan strands that lack stem peptides.</text>
</comment>
<dbReference type="PANTHER" id="PTHR34183:SF1">
    <property type="entry name" value="ENDOLYTIC PEPTIDOGLYCAN TRANSGLYCOSYLASE RLPA"/>
    <property type="match status" value="1"/>
</dbReference>
<dbReference type="InterPro" id="IPR012997">
    <property type="entry name" value="RplA"/>
</dbReference>
<keyword evidence="4" id="KW-0449">Lipoprotein</keyword>
<keyword evidence="4" id="KW-1003">Cell membrane</keyword>
<dbReference type="OrthoDB" id="9779128at2"/>
<evidence type="ECO:0000256" key="4">
    <source>
        <dbReference type="HAMAP-Rule" id="MF_02071"/>
    </source>
</evidence>
<feature type="signal peptide" evidence="7">
    <location>
        <begin position="1"/>
        <end position="27"/>
    </location>
</feature>
<keyword evidence="4" id="KW-0472">Membrane</keyword>
<evidence type="ECO:0000256" key="3">
    <source>
        <dbReference type="ARBA" id="ARBA00023316"/>
    </source>
</evidence>
<dbReference type="GO" id="GO:0008932">
    <property type="term" value="F:lytic endotransglycosylase activity"/>
    <property type="evidence" value="ECO:0007669"/>
    <property type="project" value="UniProtKB-UniRule"/>
</dbReference>
<dbReference type="SUPFAM" id="SSF110997">
    <property type="entry name" value="Sporulation related repeat"/>
    <property type="match status" value="1"/>
</dbReference>
<keyword evidence="1 7" id="KW-0732">Signal</keyword>
<dbReference type="InterPro" id="IPR034718">
    <property type="entry name" value="RlpA"/>
</dbReference>
<dbReference type="GO" id="GO:0000270">
    <property type="term" value="P:peptidoglycan metabolic process"/>
    <property type="evidence" value="ECO:0007669"/>
    <property type="project" value="UniProtKB-UniRule"/>
</dbReference>
<dbReference type="GO" id="GO:0071555">
    <property type="term" value="P:cell wall organization"/>
    <property type="evidence" value="ECO:0007669"/>
    <property type="project" value="UniProtKB-KW"/>
</dbReference>
<dbReference type="HAMAP" id="MF_02071">
    <property type="entry name" value="RlpA"/>
    <property type="match status" value="1"/>
</dbReference>
<dbReference type="AlphaFoldDB" id="A0A330M975"/>
<dbReference type="PROSITE" id="PS51257">
    <property type="entry name" value="PROKAR_LIPOPROTEIN"/>
    <property type="match status" value="1"/>
</dbReference>
<comment type="subcellular location">
    <subcellularLocation>
        <location evidence="4">Cell membrane</location>
        <topology evidence="4">Lipid-anchor</topology>
    </subcellularLocation>
</comment>
<evidence type="ECO:0000256" key="2">
    <source>
        <dbReference type="ARBA" id="ARBA00023239"/>
    </source>
</evidence>
<dbReference type="Gene3D" id="3.30.70.1070">
    <property type="entry name" value="Sporulation related repeat"/>
    <property type="match status" value="1"/>
</dbReference>
<dbReference type="InterPro" id="IPR007730">
    <property type="entry name" value="SPOR-like_dom"/>
</dbReference>
<keyword evidence="4" id="KW-0564">Palmitate</keyword>
<feature type="domain" description="SPOR" evidence="8">
    <location>
        <begin position="192"/>
        <end position="268"/>
    </location>
</feature>
<dbReference type="RefSeq" id="WP_112353692.1">
    <property type="nucleotide sequence ID" value="NZ_LS483452.1"/>
</dbReference>
<evidence type="ECO:0000256" key="5">
    <source>
        <dbReference type="RuleBase" id="RU003495"/>
    </source>
</evidence>
<dbReference type="KEGG" id="sbk:SHEWBE_4040"/>
<feature type="region of interest" description="Disordered" evidence="6">
    <location>
        <begin position="27"/>
        <end position="61"/>
    </location>
</feature>
<keyword evidence="3 4" id="KW-0961">Cell wall biogenesis/degradation</keyword>
<dbReference type="PROSITE" id="PS51724">
    <property type="entry name" value="SPOR"/>
    <property type="match status" value="1"/>
</dbReference>
<name>A0A330M975_9GAMM</name>
<dbReference type="GO" id="GO:0009279">
    <property type="term" value="C:cell outer membrane"/>
    <property type="evidence" value="ECO:0007669"/>
    <property type="project" value="TreeGrafter"/>
</dbReference>
<dbReference type="Proteomes" id="UP000250123">
    <property type="component" value="Chromosome SHEWBE"/>
</dbReference>
<evidence type="ECO:0000313" key="10">
    <source>
        <dbReference type="Proteomes" id="UP000250123"/>
    </source>
</evidence>
<evidence type="ECO:0000313" key="9">
    <source>
        <dbReference type="EMBL" id="SQH78003.1"/>
    </source>
</evidence>